<proteinExistence type="predicted"/>
<evidence type="ECO:0000313" key="2">
    <source>
        <dbReference type="Proteomes" id="UP000005324"/>
    </source>
</evidence>
<name>D5RQ67_9PROT</name>
<comment type="caution">
    <text evidence="1">The sequence shown here is derived from an EMBL/GenBank/DDBJ whole genome shotgun (WGS) entry which is preliminary data.</text>
</comment>
<dbReference type="Proteomes" id="UP000005324">
    <property type="component" value="Unassembled WGS sequence"/>
</dbReference>
<gene>
    <name evidence="1" type="ORF">HMPREF0731_3229</name>
</gene>
<sequence length="49" mass="5021">MLGGLLALACEAVPLGLARRLALEGDCRRLEGCRPGGFAPSHLGGQAMD</sequence>
<dbReference type="HOGENOM" id="CLU_3140199_0_0_5"/>
<accession>D5RQ67</accession>
<protein>
    <submittedName>
        <fullName evidence="1">Uncharacterized protein</fullName>
    </submittedName>
</protein>
<dbReference type="AlphaFoldDB" id="D5RQ67"/>
<organism evidence="1 2">
    <name type="scientific">Pseudoroseomonas cervicalis ATCC 49957</name>
    <dbReference type="NCBI Taxonomy" id="525371"/>
    <lineage>
        <taxon>Bacteria</taxon>
        <taxon>Pseudomonadati</taxon>
        <taxon>Pseudomonadota</taxon>
        <taxon>Alphaproteobacteria</taxon>
        <taxon>Acetobacterales</taxon>
        <taxon>Roseomonadaceae</taxon>
        <taxon>Roseomonas</taxon>
    </lineage>
</organism>
<evidence type="ECO:0000313" key="1">
    <source>
        <dbReference type="EMBL" id="EFH10525.1"/>
    </source>
</evidence>
<reference evidence="1 2" key="1">
    <citation type="submission" date="2010-04" db="EMBL/GenBank/DDBJ databases">
        <authorList>
            <person name="Qin X."/>
            <person name="Bachman B."/>
            <person name="Battles P."/>
            <person name="Bell A."/>
            <person name="Bess C."/>
            <person name="Bickham C."/>
            <person name="Chaboub L."/>
            <person name="Chen D."/>
            <person name="Coyle M."/>
            <person name="Deiros D.R."/>
            <person name="Dinh H."/>
            <person name="Forbes L."/>
            <person name="Fowler G."/>
            <person name="Francisco L."/>
            <person name="Fu Q."/>
            <person name="Gubbala S."/>
            <person name="Hale W."/>
            <person name="Han Y."/>
            <person name="Hemphill L."/>
            <person name="Highlander S.K."/>
            <person name="Hirani K."/>
            <person name="Hogues M."/>
            <person name="Jackson L."/>
            <person name="Jakkamsetti A."/>
            <person name="Javaid M."/>
            <person name="Jiang H."/>
            <person name="Korchina V."/>
            <person name="Kovar C."/>
            <person name="Lara F."/>
            <person name="Lee S."/>
            <person name="Mata R."/>
            <person name="Mathew T."/>
            <person name="Moen C."/>
            <person name="Morales K."/>
            <person name="Munidasa M."/>
            <person name="Nazareth L."/>
            <person name="Ngo R."/>
            <person name="Nguyen L."/>
            <person name="Okwuonu G."/>
            <person name="Ongeri F."/>
            <person name="Patil S."/>
            <person name="Petrosino J."/>
            <person name="Pham C."/>
            <person name="Pham P."/>
            <person name="Pu L.-L."/>
            <person name="Puazo M."/>
            <person name="Raj R."/>
            <person name="Reid J."/>
            <person name="Rouhana J."/>
            <person name="Saada N."/>
            <person name="Shang Y."/>
            <person name="Simmons D."/>
            <person name="Thornton R."/>
            <person name="Warren J."/>
            <person name="Weissenberger G."/>
            <person name="Zhang J."/>
            <person name="Zhang L."/>
            <person name="Zhou C."/>
            <person name="Zhu D."/>
            <person name="Muzny D."/>
            <person name="Worley K."/>
            <person name="Gibbs R."/>
        </authorList>
    </citation>
    <scope>NUCLEOTIDE SEQUENCE [LARGE SCALE GENOMIC DNA]</scope>
    <source>
        <strain evidence="1 2">ATCC 49957</strain>
    </source>
</reference>
<keyword evidence="2" id="KW-1185">Reference proteome</keyword>
<dbReference type="EMBL" id="ADVL01000657">
    <property type="protein sequence ID" value="EFH10525.1"/>
    <property type="molecule type" value="Genomic_DNA"/>
</dbReference>